<dbReference type="InterPro" id="IPR017972">
    <property type="entry name" value="Cyt_P450_CS"/>
</dbReference>
<dbReference type="AlphaFoldDB" id="A0A1Q2YE91"/>
<dbReference type="Proteomes" id="UP000186136">
    <property type="component" value="Unassembled WGS sequence"/>
</dbReference>
<keyword evidence="6" id="KW-0503">Monooxygenase</keyword>
<dbReference type="PRINTS" id="PR00463">
    <property type="entry name" value="EP450I"/>
</dbReference>
<dbReference type="Pfam" id="PF00067">
    <property type="entry name" value="p450"/>
    <property type="match status" value="1"/>
</dbReference>
<evidence type="ECO:0000256" key="2">
    <source>
        <dbReference type="ARBA" id="ARBA00010617"/>
    </source>
</evidence>
<dbReference type="EMBL" id="BDGI01000046">
    <property type="protein sequence ID" value="GAV27818.1"/>
    <property type="molecule type" value="Genomic_DNA"/>
</dbReference>
<keyword evidence="8" id="KW-1185">Reference proteome</keyword>
<dbReference type="GO" id="GO:0020037">
    <property type="term" value="F:heme binding"/>
    <property type="evidence" value="ECO:0007669"/>
    <property type="project" value="InterPro"/>
</dbReference>
<sequence>MSKIEKVMSDTLSAFDRYNGKSINVFVLFCDMAMDAVTSFSFGIDNYKSLLLDPFGNGNTIVTDFGLQSSSWFWVTHIPSFYDLVVSKKVVEASKRCYDWIENQFDYSIGRLNHNEEKQEETLLSVYFDSEPDTAKTKQKNELFDITKTKSEFFDHIAAGHVTTGTTLSYLFYELAKYPEMQGKLHSELLGKLNNNKPISASNHVPFKYSVVDDEELLPYMNAVILETFRVHAAIPGEEPRVVPAKGMLFRGNETVPTCKIPAGTTVVMQPWSLHRVSTLFPDPDKFDPERWLNASPVQLKQMKGNLMHFGAGARMCIGMNLATAEIKIIVSSLMARYKVELVDDFDYDYDGAMLDIYTTLPRSEKMMLRFTPL</sequence>
<comment type="caution">
    <text evidence="7">The sequence shown here is derived from an EMBL/GenBank/DDBJ whole genome shotgun (WGS) entry which is preliminary data.</text>
</comment>
<dbReference type="InterPro" id="IPR001128">
    <property type="entry name" value="Cyt_P450"/>
</dbReference>
<evidence type="ECO:0000256" key="5">
    <source>
        <dbReference type="PIRSR" id="PIRSR602401-1"/>
    </source>
</evidence>
<gene>
    <name evidence="7" type="ORF">PMKS-001286</name>
</gene>
<reference evidence="7 8" key="1">
    <citation type="submission" date="2016-08" db="EMBL/GenBank/DDBJ databases">
        <title>Whole genome shotgun sequence of Pichia membranifaciens KS47-1.</title>
        <authorList>
            <person name="Konishi M."/>
            <person name="Ishida M."/>
            <person name="Arakawa T."/>
            <person name="Kato Y."/>
            <person name="Horiuchi J."/>
        </authorList>
    </citation>
    <scope>NUCLEOTIDE SEQUENCE [LARGE SCALE GENOMIC DNA]</scope>
    <source>
        <strain evidence="7 8">KS47-1</strain>
    </source>
</reference>
<dbReference type="InterPro" id="IPR050121">
    <property type="entry name" value="Cytochrome_P450_monoxygenase"/>
</dbReference>
<dbReference type="InterPro" id="IPR002401">
    <property type="entry name" value="Cyt_P450_E_grp-I"/>
</dbReference>
<dbReference type="GO" id="GO:0004497">
    <property type="term" value="F:monooxygenase activity"/>
    <property type="evidence" value="ECO:0007669"/>
    <property type="project" value="UniProtKB-KW"/>
</dbReference>
<evidence type="ECO:0008006" key="9">
    <source>
        <dbReference type="Google" id="ProtNLM"/>
    </source>
</evidence>
<evidence type="ECO:0000313" key="8">
    <source>
        <dbReference type="Proteomes" id="UP000186136"/>
    </source>
</evidence>
<evidence type="ECO:0000256" key="1">
    <source>
        <dbReference type="ARBA" id="ARBA00001971"/>
    </source>
</evidence>
<protein>
    <recommendedName>
        <fullName evidence="9">Cytochrome P450</fullName>
    </recommendedName>
</protein>
<comment type="cofactor">
    <cofactor evidence="1 5">
        <name>heme</name>
        <dbReference type="ChEBI" id="CHEBI:30413"/>
    </cofactor>
</comment>
<evidence type="ECO:0000256" key="3">
    <source>
        <dbReference type="ARBA" id="ARBA00022723"/>
    </source>
</evidence>
<dbReference type="SUPFAM" id="SSF48264">
    <property type="entry name" value="Cytochrome P450"/>
    <property type="match status" value="1"/>
</dbReference>
<comment type="similarity">
    <text evidence="2 6">Belongs to the cytochrome P450 family.</text>
</comment>
<proteinExistence type="inferred from homology"/>
<dbReference type="PANTHER" id="PTHR24305">
    <property type="entry name" value="CYTOCHROME P450"/>
    <property type="match status" value="1"/>
</dbReference>
<dbReference type="PRINTS" id="PR00385">
    <property type="entry name" value="P450"/>
</dbReference>
<dbReference type="InterPro" id="IPR036396">
    <property type="entry name" value="Cyt_P450_sf"/>
</dbReference>
<dbReference type="Gene3D" id="1.10.630.10">
    <property type="entry name" value="Cytochrome P450"/>
    <property type="match status" value="1"/>
</dbReference>
<keyword evidence="5 6" id="KW-0349">Heme</keyword>
<evidence type="ECO:0000313" key="7">
    <source>
        <dbReference type="EMBL" id="GAV27818.1"/>
    </source>
</evidence>
<name>A0A1Q2YE91_9ASCO</name>
<evidence type="ECO:0000256" key="4">
    <source>
        <dbReference type="ARBA" id="ARBA00023004"/>
    </source>
</evidence>
<dbReference type="GO" id="GO:0005506">
    <property type="term" value="F:iron ion binding"/>
    <property type="evidence" value="ECO:0007669"/>
    <property type="project" value="InterPro"/>
</dbReference>
<dbReference type="GO" id="GO:0016705">
    <property type="term" value="F:oxidoreductase activity, acting on paired donors, with incorporation or reduction of molecular oxygen"/>
    <property type="evidence" value="ECO:0007669"/>
    <property type="project" value="InterPro"/>
</dbReference>
<feature type="binding site" description="axial binding residue" evidence="5">
    <location>
        <position position="317"/>
    </location>
    <ligand>
        <name>heme</name>
        <dbReference type="ChEBI" id="CHEBI:30413"/>
    </ligand>
    <ligandPart>
        <name>Fe</name>
        <dbReference type="ChEBI" id="CHEBI:18248"/>
    </ligandPart>
</feature>
<evidence type="ECO:0000256" key="6">
    <source>
        <dbReference type="RuleBase" id="RU000461"/>
    </source>
</evidence>
<keyword evidence="4 5" id="KW-0408">Iron</keyword>
<keyword evidence="3 5" id="KW-0479">Metal-binding</keyword>
<organism evidence="7 8">
    <name type="scientific">Pichia membranifaciens</name>
    <dbReference type="NCBI Taxonomy" id="4926"/>
    <lineage>
        <taxon>Eukaryota</taxon>
        <taxon>Fungi</taxon>
        <taxon>Dikarya</taxon>
        <taxon>Ascomycota</taxon>
        <taxon>Saccharomycotina</taxon>
        <taxon>Pichiomycetes</taxon>
        <taxon>Pichiales</taxon>
        <taxon>Pichiaceae</taxon>
        <taxon>Pichia</taxon>
    </lineage>
</organism>
<dbReference type="OrthoDB" id="1470350at2759"/>
<keyword evidence="6" id="KW-0560">Oxidoreductase</keyword>
<dbReference type="PANTHER" id="PTHR24305:SF166">
    <property type="entry name" value="CYTOCHROME P450 12A4, MITOCHONDRIAL-RELATED"/>
    <property type="match status" value="1"/>
</dbReference>
<dbReference type="PROSITE" id="PS00086">
    <property type="entry name" value="CYTOCHROME_P450"/>
    <property type="match status" value="1"/>
</dbReference>
<accession>A0A1Q2YE91</accession>